<dbReference type="RefSeq" id="WP_328953377.1">
    <property type="nucleotide sequence ID" value="NZ_CP108110.1"/>
</dbReference>
<dbReference type="SUPFAM" id="SSF69572">
    <property type="entry name" value="Activating enzymes of the ubiquitin-like proteins"/>
    <property type="match status" value="1"/>
</dbReference>
<keyword evidence="2" id="KW-0808">Transferase</keyword>
<feature type="domain" description="THIF-type NAD/FAD binding fold" evidence="1">
    <location>
        <begin position="117"/>
        <end position="362"/>
    </location>
</feature>
<keyword evidence="3" id="KW-1185">Reference proteome</keyword>
<dbReference type="Proteomes" id="UP001432222">
    <property type="component" value="Chromosome"/>
</dbReference>
<dbReference type="Pfam" id="PF00899">
    <property type="entry name" value="ThiF"/>
    <property type="match status" value="1"/>
</dbReference>
<evidence type="ECO:0000313" key="2">
    <source>
        <dbReference type="EMBL" id="WUQ82310.1"/>
    </source>
</evidence>
<sequence>MARPALKTSIPYFVSDGSVHFRLGGELTSLEDTDGRVLRLLQLLDGSRDLDAVHRDLSADYPDLTAEDVHEAVDELDASGLVQDTADRGEDFDAAARERWSNNLGFFETYASLGTSKYEFQRRVRDARVAVLGVGGIGSHTLIDLVAIGFTDIRIVDFDKIEVSNFNRQIIYGEPDVGRTKVHVAAERARRLNSRVRVDAVEAKLMSADDVYAVVHDRDIVIAVVDRPKVHVAHWLNEGCVRAGATLIGGGVDTQRAIHYTMVPGVSGCVECWYGQVRRDDPTSRMVLDVLDDIDREGSAYGEDTAAFNGLVVVAAAHMVSEMVRLASRVCPPLAVGRLLEQTFHNPRVRQAETWTRDPDCAVCRDARPAAGAEWLTRVDREELPF</sequence>
<accession>A0ABZ1TVH3</accession>
<dbReference type="Gene3D" id="3.40.50.720">
    <property type="entry name" value="NAD(P)-binding Rossmann-like Domain"/>
    <property type="match status" value="1"/>
</dbReference>
<keyword evidence="2" id="KW-0548">Nucleotidyltransferase</keyword>
<dbReference type="InterPro" id="IPR000594">
    <property type="entry name" value="ThiF_NAD_FAD-bd"/>
</dbReference>
<proteinExistence type="predicted"/>
<dbReference type="Gene3D" id="3.90.930.60">
    <property type="match status" value="1"/>
</dbReference>
<evidence type="ECO:0000313" key="3">
    <source>
        <dbReference type="Proteomes" id="UP001432222"/>
    </source>
</evidence>
<evidence type="ECO:0000259" key="1">
    <source>
        <dbReference type="Pfam" id="PF00899"/>
    </source>
</evidence>
<dbReference type="PANTHER" id="PTHR43267:SF3">
    <property type="entry name" value="THIF PROTEIN"/>
    <property type="match status" value="1"/>
</dbReference>
<dbReference type="EMBL" id="CP108110">
    <property type="protein sequence ID" value="WUQ82310.1"/>
    <property type="molecule type" value="Genomic_DNA"/>
</dbReference>
<name>A0ABZ1TVH3_9ACTN</name>
<dbReference type="InterPro" id="IPR035985">
    <property type="entry name" value="Ubiquitin-activating_enz"/>
</dbReference>
<gene>
    <name evidence="2" type="ORF">OHA16_04560</name>
</gene>
<reference evidence="2" key="1">
    <citation type="submission" date="2022-10" db="EMBL/GenBank/DDBJ databases">
        <title>The complete genomes of actinobacterial strains from the NBC collection.</title>
        <authorList>
            <person name="Joergensen T.S."/>
            <person name="Alvarez Arevalo M."/>
            <person name="Sterndorff E.B."/>
            <person name="Faurdal D."/>
            <person name="Vuksanovic O."/>
            <person name="Mourched A.-S."/>
            <person name="Charusanti P."/>
            <person name="Shaw S."/>
            <person name="Blin K."/>
            <person name="Weber T."/>
        </authorList>
    </citation>
    <scope>NUCLEOTIDE SEQUENCE</scope>
    <source>
        <strain evidence="2">NBC_00222</strain>
    </source>
</reference>
<dbReference type="PANTHER" id="PTHR43267">
    <property type="entry name" value="TRNA THREONYLCARBAMOYLADENOSINE DEHYDRATASE"/>
    <property type="match status" value="1"/>
</dbReference>
<dbReference type="InterPro" id="IPR045886">
    <property type="entry name" value="ThiF/MoeB/HesA"/>
</dbReference>
<organism evidence="2 3">
    <name type="scientific">Kitasatospora purpeofusca</name>
    <dbReference type="NCBI Taxonomy" id="67352"/>
    <lineage>
        <taxon>Bacteria</taxon>
        <taxon>Bacillati</taxon>
        <taxon>Actinomycetota</taxon>
        <taxon>Actinomycetes</taxon>
        <taxon>Kitasatosporales</taxon>
        <taxon>Streptomycetaceae</taxon>
        <taxon>Kitasatospora</taxon>
    </lineage>
</organism>
<dbReference type="GO" id="GO:0016779">
    <property type="term" value="F:nucleotidyltransferase activity"/>
    <property type="evidence" value="ECO:0007669"/>
    <property type="project" value="UniProtKB-KW"/>
</dbReference>
<protein>
    <submittedName>
        <fullName evidence="2">ThiF family adenylyltransferase</fullName>
    </submittedName>
</protein>